<keyword evidence="6" id="KW-1185">Reference proteome</keyword>
<comment type="similarity">
    <text evidence="1">Belongs to the Gfa family.</text>
</comment>
<dbReference type="Proteomes" id="UP000308707">
    <property type="component" value="Unassembled WGS sequence"/>
</dbReference>
<evidence type="ECO:0000256" key="1">
    <source>
        <dbReference type="ARBA" id="ARBA00005495"/>
    </source>
</evidence>
<accession>A0A4U5JUU6</accession>
<dbReference type="OrthoDB" id="9805575at2"/>
<dbReference type="AlphaFoldDB" id="A0A4U5JUU6"/>
<evidence type="ECO:0000313" key="6">
    <source>
        <dbReference type="Proteomes" id="UP000308707"/>
    </source>
</evidence>
<keyword evidence="2" id="KW-0479">Metal-binding</keyword>
<name>A0A4U5JUU6_9GAMM</name>
<proteinExistence type="inferred from homology"/>
<evidence type="ECO:0000259" key="4">
    <source>
        <dbReference type="PROSITE" id="PS51891"/>
    </source>
</evidence>
<dbReference type="SUPFAM" id="SSF51316">
    <property type="entry name" value="Mss4-like"/>
    <property type="match status" value="1"/>
</dbReference>
<dbReference type="GO" id="GO:0046872">
    <property type="term" value="F:metal ion binding"/>
    <property type="evidence" value="ECO:0007669"/>
    <property type="project" value="UniProtKB-KW"/>
</dbReference>
<evidence type="ECO:0000256" key="3">
    <source>
        <dbReference type="ARBA" id="ARBA00022833"/>
    </source>
</evidence>
<dbReference type="PANTHER" id="PTHR28620:SF1">
    <property type="entry name" value="CENP-V_GFA DOMAIN-CONTAINING PROTEIN"/>
    <property type="match status" value="1"/>
</dbReference>
<dbReference type="PANTHER" id="PTHR28620">
    <property type="entry name" value="CENTROMERE PROTEIN V"/>
    <property type="match status" value="1"/>
</dbReference>
<reference evidence="5 6" key="1">
    <citation type="submission" date="2019-04" db="EMBL/GenBank/DDBJ databases">
        <title>Reference strain of H23.</title>
        <authorList>
            <person name="Luo X."/>
        </authorList>
    </citation>
    <scope>NUCLEOTIDE SEQUENCE [LARGE SCALE GENOMIC DNA]</scope>
    <source>
        <strain evidence="5 6">H23</strain>
    </source>
</reference>
<dbReference type="RefSeq" id="WP_137265868.1">
    <property type="nucleotide sequence ID" value="NZ_SZUA01000001.1"/>
</dbReference>
<dbReference type="InterPro" id="IPR011057">
    <property type="entry name" value="Mss4-like_sf"/>
</dbReference>
<protein>
    <submittedName>
        <fullName evidence="5">Aldehyde-activating protein</fullName>
    </submittedName>
</protein>
<evidence type="ECO:0000313" key="5">
    <source>
        <dbReference type="EMBL" id="TKR33662.1"/>
    </source>
</evidence>
<comment type="caution">
    <text evidence="5">The sequence shown here is derived from an EMBL/GenBank/DDBJ whole genome shotgun (WGS) entry which is preliminary data.</text>
</comment>
<dbReference type="GO" id="GO:0016846">
    <property type="term" value="F:carbon-sulfur lyase activity"/>
    <property type="evidence" value="ECO:0007669"/>
    <property type="project" value="InterPro"/>
</dbReference>
<dbReference type="InterPro" id="IPR006913">
    <property type="entry name" value="CENP-V/GFA"/>
</dbReference>
<dbReference type="Gene3D" id="2.170.150.70">
    <property type="match status" value="1"/>
</dbReference>
<dbReference type="Pfam" id="PF04828">
    <property type="entry name" value="GFA"/>
    <property type="match status" value="1"/>
</dbReference>
<dbReference type="PROSITE" id="PS51891">
    <property type="entry name" value="CENP_V_GFA"/>
    <property type="match status" value="1"/>
</dbReference>
<organism evidence="5 6">
    <name type="scientific">Luteimonas gilva</name>
    <dbReference type="NCBI Taxonomy" id="2572684"/>
    <lineage>
        <taxon>Bacteria</taxon>
        <taxon>Pseudomonadati</taxon>
        <taxon>Pseudomonadota</taxon>
        <taxon>Gammaproteobacteria</taxon>
        <taxon>Lysobacterales</taxon>
        <taxon>Lysobacteraceae</taxon>
        <taxon>Luteimonas</taxon>
    </lineage>
</organism>
<evidence type="ECO:0000256" key="2">
    <source>
        <dbReference type="ARBA" id="ARBA00022723"/>
    </source>
</evidence>
<keyword evidence="3" id="KW-0862">Zinc</keyword>
<gene>
    <name evidence="5" type="ORF">FCE95_05080</name>
</gene>
<feature type="domain" description="CENP-V/GFA" evidence="4">
    <location>
        <begin position="7"/>
        <end position="121"/>
    </location>
</feature>
<sequence length="146" mass="16207">MTETETFRGSCHCGRLSLEFSTRMPAADFHPRACDCSFCCKHGAAYVSDPEGRLSIRENAADSRREYRQGSETARFQVCGHCGVLIAVVFEHEGRRYGAVNARCLEGHPGFGESVPASPQRLSAEEKVARWRQVWVPDVTVTSVRA</sequence>
<dbReference type="InterPro" id="IPR052355">
    <property type="entry name" value="CENP-V-like"/>
</dbReference>
<dbReference type="EMBL" id="SZUA01000001">
    <property type="protein sequence ID" value="TKR33662.1"/>
    <property type="molecule type" value="Genomic_DNA"/>
</dbReference>